<dbReference type="InterPro" id="IPR051582">
    <property type="entry name" value="LRR_extensin-like_regulator"/>
</dbReference>
<dbReference type="Proteomes" id="UP000327013">
    <property type="component" value="Chromosome 1"/>
</dbReference>
<evidence type="ECO:0000256" key="4">
    <source>
        <dbReference type="ARBA" id="ARBA00022729"/>
    </source>
</evidence>
<dbReference type="Gene3D" id="3.80.10.10">
    <property type="entry name" value="Ribonuclease Inhibitor"/>
    <property type="match status" value="1"/>
</dbReference>
<proteinExistence type="predicted"/>
<keyword evidence="4" id="KW-0732">Signal</keyword>
<evidence type="ECO:0000256" key="3">
    <source>
        <dbReference type="ARBA" id="ARBA00022614"/>
    </source>
</evidence>
<dbReference type="AlphaFoldDB" id="A0A5N6QE97"/>
<evidence type="ECO:0000256" key="5">
    <source>
        <dbReference type="ARBA" id="ARBA00022737"/>
    </source>
</evidence>
<keyword evidence="5" id="KW-0677">Repeat</keyword>
<dbReference type="GO" id="GO:0005576">
    <property type="term" value="C:extracellular region"/>
    <property type="evidence" value="ECO:0007669"/>
    <property type="project" value="UniProtKB-SubCell"/>
</dbReference>
<dbReference type="InterPro" id="IPR032675">
    <property type="entry name" value="LRR_dom_sf"/>
</dbReference>
<reference evidence="6 7" key="1">
    <citation type="submission" date="2019-06" db="EMBL/GenBank/DDBJ databases">
        <title>A chromosomal-level reference genome of Carpinus fangiana (Coryloideae, Betulaceae).</title>
        <authorList>
            <person name="Yang X."/>
            <person name="Wang Z."/>
            <person name="Zhang L."/>
            <person name="Hao G."/>
            <person name="Liu J."/>
            <person name="Yang Y."/>
        </authorList>
    </citation>
    <scope>NUCLEOTIDE SEQUENCE [LARGE SCALE GENOMIC DNA]</scope>
    <source>
        <strain evidence="6">Cfa_2016G</strain>
        <tissue evidence="6">Leaf</tissue>
    </source>
</reference>
<dbReference type="PANTHER" id="PTHR32093">
    <property type="entry name" value="LEUCINE-RICH REPEAT EXTENSIN-LIKE PROTEIN 3-RELATED"/>
    <property type="match status" value="1"/>
</dbReference>
<organism evidence="6 7">
    <name type="scientific">Carpinus fangiana</name>
    <dbReference type="NCBI Taxonomy" id="176857"/>
    <lineage>
        <taxon>Eukaryota</taxon>
        <taxon>Viridiplantae</taxon>
        <taxon>Streptophyta</taxon>
        <taxon>Embryophyta</taxon>
        <taxon>Tracheophyta</taxon>
        <taxon>Spermatophyta</taxon>
        <taxon>Magnoliopsida</taxon>
        <taxon>eudicotyledons</taxon>
        <taxon>Gunneridae</taxon>
        <taxon>Pentapetalae</taxon>
        <taxon>rosids</taxon>
        <taxon>fabids</taxon>
        <taxon>Fagales</taxon>
        <taxon>Betulaceae</taxon>
        <taxon>Carpinus</taxon>
    </lineage>
</organism>
<protein>
    <submittedName>
        <fullName evidence="6">Uncharacterized protein</fullName>
    </submittedName>
</protein>
<dbReference type="OrthoDB" id="676979at2759"/>
<name>A0A5N6QE97_9ROSI</name>
<accession>A0A5N6QE97</accession>
<evidence type="ECO:0000313" key="6">
    <source>
        <dbReference type="EMBL" id="KAE7997616.1"/>
    </source>
</evidence>
<sequence length="173" mass="19550">MGSPSRPRPFPGHGKILEVELRELQDHLWKLDGEAIVVEQKRQSLELVRYSISKPVRVYVEQCKDQQASPAPPAGHLPDTISCLEEIEVLNLGHNKLSGILPDVVCSLRSLANLTVFYNLFSGFSQDCSNLFVRSVGFDFSGNCIPRRNIQSLLFVGHRQTLKEIWAFWVTKC</sequence>
<dbReference type="SUPFAM" id="SSF52058">
    <property type="entry name" value="L domain-like"/>
    <property type="match status" value="1"/>
</dbReference>
<keyword evidence="2" id="KW-0964">Secreted</keyword>
<gene>
    <name evidence="6" type="ORF">FH972_002232</name>
</gene>
<dbReference type="EMBL" id="CM017321">
    <property type="protein sequence ID" value="KAE7997616.1"/>
    <property type="molecule type" value="Genomic_DNA"/>
</dbReference>
<keyword evidence="3" id="KW-0433">Leucine-rich repeat</keyword>
<evidence type="ECO:0000313" key="7">
    <source>
        <dbReference type="Proteomes" id="UP000327013"/>
    </source>
</evidence>
<keyword evidence="7" id="KW-1185">Reference proteome</keyword>
<evidence type="ECO:0000256" key="2">
    <source>
        <dbReference type="ARBA" id="ARBA00022525"/>
    </source>
</evidence>
<comment type="subcellular location">
    <subcellularLocation>
        <location evidence="1">Secreted</location>
    </subcellularLocation>
</comment>
<evidence type="ECO:0000256" key="1">
    <source>
        <dbReference type="ARBA" id="ARBA00004613"/>
    </source>
</evidence>
<dbReference type="PANTHER" id="PTHR32093:SF86">
    <property type="entry name" value="EXTENSIN-LIKE PROTEIN"/>
    <property type="match status" value="1"/>
</dbReference>